<dbReference type="SUPFAM" id="SSF47384">
    <property type="entry name" value="Homodimeric domain of signal transducing histidine kinase"/>
    <property type="match status" value="1"/>
</dbReference>
<dbReference type="CDD" id="cd06225">
    <property type="entry name" value="HAMP"/>
    <property type="match status" value="1"/>
</dbReference>
<dbReference type="Gene3D" id="1.10.287.130">
    <property type="match status" value="1"/>
</dbReference>
<comment type="catalytic activity">
    <reaction evidence="1">
        <text>ATP + protein L-histidine = ADP + protein N-phospho-L-histidine.</text>
        <dbReference type="EC" id="2.7.13.3"/>
    </reaction>
</comment>
<dbReference type="Pfam" id="PF00512">
    <property type="entry name" value="HisKA"/>
    <property type="match status" value="1"/>
</dbReference>
<keyword evidence="6 18" id="KW-0808">Transferase</keyword>
<evidence type="ECO:0000256" key="3">
    <source>
        <dbReference type="ARBA" id="ARBA00012438"/>
    </source>
</evidence>
<evidence type="ECO:0000256" key="10">
    <source>
        <dbReference type="ARBA" id="ARBA00022840"/>
    </source>
</evidence>
<evidence type="ECO:0000256" key="15">
    <source>
        <dbReference type="SAM" id="Phobius"/>
    </source>
</evidence>
<feature type="domain" description="HAMP" evidence="17">
    <location>
        <begin position="186"/>
        <end position="238"/>
    </location>
</feature>
<evidence type="ECO:0000256" key="5">
    <source>
        <dbReference type="ARBA" id="ARBA00022553"/>
    </source>
</evidence>
<dbReference type="PROSITE" id="PS50109">
    <property type="entry name" value="HIS_KIN"/>
    <property type="match status" value="1"/>
</dbReference>
<dbReference type="InterPro" id="IPR003594">
    <property type="entry name" value="HATPase_dom"/>
</dbReference>
<dbReference type="InterPro" id="IPR050398">
    <property type="entry name" value="HssS/ArlS-like"/>
</dbReference>
<sequence length="478" mass="54995">MKVKYMYQQMLSHLGIITVAFLILSLLVSQYVESLVYKNKEEELISYGEQILKDLNNNFLTDTFTLNDYQDVLKKRNIYLTMFDSNGQIVYPIDNRNLQIQFTEKEWEQISQGKRVVVNVDFNRFEQAVSLVILPYKKGDYLLGGILLTAPVSGTREMIQEFNSYLIITVCIALGISFIISWFLSKIHVRRIKQLQKATSAVARGDYNVTVRDSDFDEIGELASDFNKMVGKLRKSMDEIESLENRRRQFMADVSHEMRTPLTTISGIIEGLRNNMIPESEKEKGLALVSQETKRLIRLVNENLDYEKIRSNQVKLNKEEIELIDVFEIIKDQLAIQAEERNDEIVVDVENDTMVYADYDRLVQILLNITKNSIQFTENGLITLRGREAADSTVIEIEDTGIGIDPKDVENIWHRFYKADISRKSNPFGEFGLGLSIVKQLVLLHDGKIDVKSEKGKGTKFTIWLPVKPNKPLLKAEE</sequence>
<keyword evidence="4" id="KW-1003">Cell membrane</keyword>
<evidence type="ECO:0000256" key="11">
    <source>
        <dbReference type="ARBA" id="ARBA00022989"/>
    </source>
</evidence>
<dbReference type="FunFam" id="1.10.287.130:FF:000001">
    <property type="entry name" value="Two-component sensor histidine kinase"/>
    <property type="match status" value="1"/>
</dbReference>
<evidence type="ECO:0000256" key="9">
    <source>
        <dbReference type="ARBA" id="ARBA00022777"/>
    </source>
</evidence>
<accession>A0A090IQC7</accession>
<dbReference type="InterPro" id="IPR036890">
    <property type="entry name" value="HATPase_C_sf"/>
</dbReference>
<evidence type="ECO:0000313" key="19">
    <source>
        <dbReference type="Proteomes" id="UP000040576"/>
    </source>
</evidence>
<keyword evidence="11 15" id="KW-1133">Transmembrane helix</keyword>
<organism evidence="18 19">
    <name type="scientific">Caldibacillus thermoamylovorans</name>
    <dbReference type="NCBI Taxonomy" id="35841"/>
    <lineage>
        <taxon>Bacteria</taxon>
        <taxon>Bacillati</taxon>
        <taxon>Bacillota</taxon>
        <taxon>Bacilli</taxon>
        <taxon>Bacillales</taxon>
        <taxon>Bacillaceae</taxon>
        <taxon>Caldibacillus</taxon>
    </lineage>
</organism>
<dbReference type="PROSITE" id="PS50885">
    <property type="entry name" value="HAMP"/>
    <property type="match status" value="1"/>
</dbReference>
<keyword evidence="12" id="KW-0902">Two-component regulatory system</keyword>
<dbReference type="AlphaFoldDB" id="A0A090IQC7"/>
<dbReference type="Pfam" id="PF02518">
    <property type="entry name" value="HATPase_c"/>
    <property type="match status" value="1"/>
</dbReference>
<evidence type="ECO:0000259" key="17">
    <source>
        <dbReference type="PROSITE" id="PS50885"/>
    </source>
</evidence>
<dbReference type="Gene3D" id="3.30.565.10">
    <property type="entry name" value="Histidine kinase-like ATPase, C-terminal domain"/>
    <property type="match status" value="1"/>
</dbReference>
<dbReference type="Gene3D" id="6.10.340.10">
    <property type="match status" value="1"/>
</dbReference>
<keyword evidence="13 15" id="KW-0472">Membrane</keyword>
<dbReference type="InterPro" id="IPR036097">
    <property type="entry name" value="HisK_dim/P_sf"/>
</dbReference>
<keyword evidence="10" id="KW-0067">ATP-binding</keyword>
<dbReference type="InterPro" id="IPR003661">
    <property type="entry name" value="HisK_dim/P_dom"/>
</dbReference>
<keyword evidence="5" id="KW-0597">Phosphoprotein</keyword>
<evidence type="ECO:0000256" key="4">
    <source>
        <dbReference type="ARBA" id="ARBA00022475"/>
    </source>
</evidence>
<keyword evidence="7 15" id="KW-0812">Transmembrane</keyword>
<feature type="coiled-coil region" evidence="14">
    <location>
        <begin position="226"/>
        <end position="253"/>
    </location>
</feature>
<evidence type="ECO:0000256" key="7">
    <source>
        <dbReference type="ARBA" id="ARBA00022692"/>
    </source>
</evidence>
<name>A0A090IQC7_9BACI</name>
<protein>
    <recommendedName>
        <fullName evidence="3">histidine kinase</fullName>
        <ecNumber evidence="3">2.7.13.3</ecNumber>
    </recommendedName>
</protein>
<keyword evidence="14" id="KW-0175">Coiled coil</keyword>
<evidence type="ECO:0000256" key="12">
    <source>
        <dbReference type="ARBA" id="ARBA00023012"/>
    </source>
</evidence>
<dbReference type="InterPro" id="IPR004358">
    <property type="entry name" value="Sig_transdc_His_kin-like_C"/>
</dbReference>
<dbReference type="Proteomes" id="UP000040576">
    <property type="component" value="Unassembled WGS sequence"/>
</dbReference>
<dbReference type="Pfam" id="PF00672">
    <property type="entry name" value="HAMP"/>
    <property type="match status" value="1"/>
</dbReference>
<keyword evidence="9 18" id="KW-0418">Kinase</keyword>
<dbReference type="PRINTS" id="PR00344">
    <property type="entry name" value="BCTRLSENSOR"/>
</dbReference>
<dbReference type="EMBL" id="CCRF01000012">
    <property type="protein sequence ID" value="CEE00261.1"/>
    <property type="molecule type" value="Genomic_DNA"/>
</dbReference>
<gene>
    <name evidence="18" type="primary">yclK</name>
    <name evidence="18" type="ORF">BT1A1_0400</name>
</gene>
<dbReference type="SMART" id="SM00388">
    <property type="entry name" value="HisKA"/>
    <property type="match status" value="1"/>
</dbReference>
<evidence type="ECO:0000256" key="14">
    <source>
        <dbReference type="SAM" id="Coils"/>
    </source>
</evidence>
<evidence type="ECO:0000256" key="6">
    <source>
        <dbReference type="ARBA" id="ARBA00022679"/>
    </source>
</evidence>
<reference evidence="18 19" key="1">
    <citation type="submission" date="2014-07" db="EMBL/GenBank/DDBJ databases">
        <authorList>
            <person name="Wibberg Daniel"/>
        </authorList>
    </citation>
    <scope>NUCLEOTIDE SEQUENCE [LARGE SCALE GENOMIC DNA]</scope>
</reference>
<dbReference type="PANTHER" id="PTHR45528">
    <property type="entry name" value="SENSOR HISTIDINE KINASE CPXA"/>
    <property type="match status" value="1"/>
</dbReference>
<dbReference type="GO" id="GO:0005524">
    <property type="term" value="F:ATP binding"/>
    <property type="evidence" value="ECO:0007669"/>
    <property type="project" value="UniProtKB-KW"/>
</dbReference>
<dbReference type="InterPro" id="IPR003660">
    <property type="entry name" value="HAMP_dom"/>
</dbReference>
<dbReference type="SMART" id="SM00387">
    <property type="entry name" value="HATPase_c"/>
    <property type="match status" value="1"/>
</dbReference>
<dbReference type="GO" id="GO:0000155">
    <property type="term" value="F:phosphorelay sensor kinase activity"/>
    <property type="evidence" value="ECO:0007669"/>
    <property type="project" value="InterPro"/>
</dbReference>
<comment type="subcellular location">
    <subcellularLocation>
        <location evidence="2">Cell membrane</location>
        <topology evidence="2">Multi-pass membrane protein</topology>
    </subcellularLocation>
</comment>
<dbReference type="PANTHER" id="PTHR45528:SF1">
    <property type="entry name" value="SENSOR HISTIDINE KINASE CPXA"/>
    <property type="match status" value="1"/>
</dbReference>
<keyword evidence="8" id="KW-0547">Nucleotide-binding</keyword>
<evidence type="ECO:0000313" key="18">
    <source>
        <dbReference type="EMBL" id="CEE00261.1"/>
    </source>
</evidence>
<evidence type="ECO:0000256" key="13">
    <source>
        <dbReference type="ARBA" id="ARBA00023136"/>
    </source>
</evidence>
<keyword evidence="19" id="KW-1185">Reference proteome</keyword>
<dbReference type="GO" id="GO:0005886">
    <property type="term" value="C:plasma membrane"/>
    <property type="evidence" value="ECO:0007669"/>
    <property type="project" value="UniProtKB-SubCell"/>
</dbReference>
<dbReference type="SUPFAM" id="SSF55874">
    <property type="entry name" value="ATPase domain of HSP90 chaperone/DNA topoisomerase II/histidine kinase"/>
    <property type="match status" value="1"/>
</dbReference>
<evidence type="ECO:0000259" key="16">
    <source>
        <dbReference type="PROSITE" id="PS50109"/>
    </source>
</evidence>
<dbReference type="EC" id="2.7.13.3" evidence="3"/>
<dbReference type="SMART" id="SM00304">
    <property type="entry name" value="HAMP"/>
    <property type="match status" value="1"/>
</dbReference>
<evidence type="ECO:0000256" key="2">
    <source>
        <dbReference type="ARBA" id="ARBA00004651"/>
    </source>
</evidence>
<evidence type="ECO:0000256" key="8">
    <source>
        <dbReference type="ARBA" id="ARBA00022741"/>
    </source>
</evidence>
<dbReference type="SUPFAM" id="SSF158472">
    <property type="entry name" value="HAMP domain-like"/>
    <property type="match status" value="1"/>
</dbReference>
<proteinExistence type="predicted"/>
<dbReference type="InterPro" id="IPR005467">
    <property type="entry name" value="His_kinase_dom"/>
</dbReference>
<dbReference type="CDD" id="cd00082">
    <property type="entry name" value="HisKA"/>
    <property type="match status" value="1"/>
</dbReference>
<feature type="transmembrane region" description="Helical" evidence="15">
    <location>
        <begin position="165"/>
        <end position="184"/>
    </location>
</feature>
<dbReference type="FunFam" id="3.30.565.10:FF:000006">
    <property type="entry name" value="Sensor histidine kinase WalK"/>
    <property type="match status" value="1"/>
</dbReference>
<dbReference type="RefSeq" id="WP_034767553.1">
    <property type="nucleotide sequence ID" value="NZ_CCRF01000012.1"/>
</dbReference>
<evidence type="ECO:0000256" key="1">
    <source>
        <dbReference type="ARBA" id="ARBA00000085"/>
    </source>
</evidence>
<feature type="domain" description="Histidine kinase" evidence="16">
    <location>
        <begin position="253"/>
        <end position="469"/>
    </location>
</feature>